<comment type="caution">
    <text evidence="2">The sequence shown here is derived from an EMBL/GenBank/DDBJ whole genome shotgun (WGS) entry which is preliminary data.</text>
</comment>
<reference evidence="2 3" key="1">
    <citation type="journal article" date="2018" name="Front. Microbiol.">
        <title>Phylogeny of Vibrio vulnificus from the Analysis of the Core-Genome: Implications for Intra-Species Taxonomy.</title>
        <authorList>
            <person name="Roig F.J."/>
            <person name="Gonzalez-Candelas F."/>
            <person name="Sanjuan E."/>
            <person name="Fouz B."/>
            <person name="Feil E.J."/>
            <person name="Llorens C."/>
            <person name="Baker-Austin C."/>
            <person name="Oliver J.D."/>
            <person name="Danin-Poleg Y."/>
            <person name="Gibas C.J."/>
            <person name="Kashi Y."/>
            <person name="Gulig P.A."/>
            <person name="Morrison S.S."/>
            <person name="Amaro C."/>
        </authorList>
    </citation>
    <scope>NUCLEOTIDE SEQUENCE [LARGE SCALE GENOMIC DNA]</scope>
    <source>
        <strain evidence="2 3">CECT4608</strain>
    </source>
</reference>
<keyword evidence="1" id="KW-0732">Signal</keyword>
<evidence type="ECO:0000256" key="1">
    <source>
        <dbReference type="SAM" id="SignalP"/>
    </source>
</evidence>
<feature type="chain" id="PRO_5015653739" evidence="1">
    <location>
        <begin position="23"/>
        <end position="366"/>
    </location>
</feature>
<gene>
    <name evidence="2" type="ORF">CRN52_14890</name>
</gene>
<evidence type="ECO:0000313" key="2">
    <source>
        <dbReference type="EMBL" id="POB46433.1"/>
    </source>
</evidence>
<organism evidence="2 3">
    <name type="scientific">Vibrio vulnificus</name>
    <dbReference type="NCBI Taxonomy" id="672"/>
    <lineage>
        <taxon>Bacteria</taxon>
        <taxon>Pseudomonadati</taxon>
        <taxon>Pseudomonadota</taxon>
        <taxon>Gammaproteobacteria</taxon>
        <taxon>Vibrionales</taxon>
        <taxon>Vibrionaceae</taxon>
        <taxon>Vibrio</taxon>
    </lineage>
</organism>
<dbReference type="RefSeq" id="WP_011151643.1">
    <property type="nucleotide sequence ID" value="NZ_CBCSFK010000002.1"/>
</dbReference>
<accession>A0A2S3R0Y1</accession>
<proteinExistence type="predicted"/>
<dbReference type="Proteomes" id="UP000237466">
    <property type="component" value="Unassembled WGS sequence"/>
</dbReference>
<evidence type="ECO:0000313" key="3">
    <source>
        <dbReference type="Proteomes" id="UP000237466"/>
    </source>
</evidence>
<dbReference type="AlphaFoldDB" id="A0A2S3R0Y1"/>
<name>A0A2S3R0Y1_VIBVL</name>
<sequence length="366" mass="41139">MMKMNKTTLLLLLASVSSLAFAEVEAPVGVRPCCAFGYDLKAQLGGIPVPFFSVGNVVDADKIGQHRYNDGSQSVSGNLLGLGDESNGLIFTQQAGFIDTAHVRDTADYTFYLYQENLAHLGQEYQVELKQELRVRQIHWQPQFQAESLSQAEKVQRSAEAAAFIAFQLAQWHEIAQWFGLMSVGGFDELASAFSPEDLYSNMLGAQLAKQVILTNPTLDKKTFSKNVDRALQERLSELKAQSKKITQQKIEALDGQWWDSARRLPDKWLLLKRDYHLGYTLQPNYPGSEHTQSLNEHFSDGSPISDWVSLKLIASDEEKHFSALPDTLKKAQVWTHQNFASLADFAYQQDARHHPKSFSPQVGEE</sequence>
<feature type="signal peptide" evidence="1">
    <location>
        <begin position="1"/>
        <end position="22"/>
    </location>
</feature>
<dbReference type="Pfam" id="PF13265">
    <property type="entry name" value="DUF4056"/>
    <property type="match status" value="1"/>
</dbReference>
<dbReference type="InterPro" id="IPR025130">
    <property type="entry name" value="DUF4056"/>
</dbReference>
<protein>
    <submittedName>
        <fullName evidence="2">DUF4056 domain-containing protein</fullName>
    </submittedName>
</protein>
<dbReference type="EMBL" id="PDGH01000102">
    <property type="protein sequence ID" value="POB46433.1"/>
    <property type="molecule type" value="Genomic_DNA"/>
</dbReference>